<dbReference type="Proteomes" id="UP000339249">
    <property type="component" value="Unassembled WGS sequence"/>
</dbReference>
<evidence type="ECO:0000313" key="4">
    <source>
        <dbReference type="EMBL" id="VTN13230.1"/>
    </source>
</evidence>
<dbReference type="InterPro" id="IPR000184">
    <property type="entry name" value="Bac_surfAg_D15"/>
</dbReference>
<evidence type="ECO:0000259" key="3">
    <source>
        <dbReference type="Pfam" id="PF01103"/>
    </source>
</evidence>
<dbReference type="AlphaFoldDB" id="A0A4U9D489"/>
<name>A0A4U9D489_RAOTE</name>
<reference evidence="4 5" key="1">
    <citation type="submission" date="2019-04" db="EMBL/GenBank/DDBJ databases">
        <authorList>
            <consortium name="Pathogen Informatics"/>
        </authorList>
    </citation>
    <scope>NUCLEOTIDE SEQUENCE [LARGE SCALE GENOMIC DNA]</scope>
    <source>
        <strain evidence="4 5">NCTC9185</strain>
    </source>
</reference>
<protein>
    <submittedName>
        <fullName evidence="4">Omp85</fullName>
    </submittedName>
</protein>
<evidence type="ECO:0000256" key="2">
    <source>
        <dbReference type="ARBA" id="ARBA00023136"/>
    </source>
</evidence>
<comment type="subcellular location">
    <subcellularLocation>
        <location evidence="1">Membrane</location>
    </subcellularLocation>
</comment>
<dbReference type="Pfam" id="PF01103">
    <property type="entry name" value="Omp85"/>
    <property type="match status" value="1"/>
</dbReference>
<keyword evidence="2" id="KW-0472">Membrane</keyword>
<dbReference type="Gene3D" id="2.40.160.50">
    <property type="entry name" value="membrane protein fhac: a member of the omp85/tpsb transporter family"/>
    <property type="match status" value="1"/>
</dbReference>
<gene>
    <name evidence="4" type="primary">yaeT_6</name>
    <name evidence="4" type="ORF">NCTC9185_05258</name>
</gene>
<dbReference type="EMBL" id="CABDVU010000001">
    <property type="protein sequence ID" value="VTN13230.1"/>
    <property type="molecule type" value="Genomic_DNA"/>
</dbReference>
<organism evidence="4 5">
    <name type="scientific">Raoultella terrigena</name>
    <name type="common">Klebsiella terrigena</name>
    <dbReference type="NCBI Taxonomy" id="577"/>
    <lineage>
        <taxon>Bacteria</taxon>
        <taxon>Pseudomonadati</taxon>
        <taxon>Pseudomonadota</taxon>
        <taxon>Gammaproteobacteria</taxon>
        <taxon>Enterobacterales</taxon>
        <taxon>Enterobacteriaceae</taxon>
        <taxon>Klebsiella/Raoultella group</taxon>
        <taxon>Raoultella</taxon>
    </lineage>
</organism>
<accession>A0A4U9D489</accession>
<evidence type="ECO:0000313" key="5">
    <source>
        <dbReference type="Proteomes" id="UP000339249"/>
    </source>
</evidence>
<proteinExistence type="predicted"/>
<dbReference type="GO" id="GO:0019867">
    <property type="term" value="C:outer membrane"/>
    <property type="evidence" value="ECO:0007669"/>
    <property type="project" value="InterPro"/>
</dbReference>
<feature type="domain" description="Bacterial surface antigen (D15)" evidence="3">
    <location>
        <begin position="2"/>
        <end position="86"/>
    </location>
</feature>
<sequence length="103" mass="11247">MAVLNSEFIIPTPFISDKYADSLRTSLFVDAGTVWSTSWQNNAQTLAAGIPDYSDPLHIRMSAGIAVQWMSPLGPLVFSWAEPLKSTMAIRPSSSSLISAKTW</sequence>
<evidence type="ECO:0000256" key="1">
    <source>
        <dbReference type="ARBA" id="ARBA00004370"/>
    </source>
</evidence>